<dbReference type="AlphaFoldDB" id="A0A1V2R3J0"/>
<protein>
    <submittedName>
        <fullName evidence="4">Aspartate racemase</fullName>
    </submittedName>
    <submittedName>
        <fullName evidence="3">Aspartate/glutamate racemase family protein</fullName>
    </submittedName>
</protein>
<dbReference type="GO" id="GO:0047661">
    <property type="term" value="F:amino-acid racemase activity"/>
    <property type="evidence" value="ECO:0007669"/>
    <property type="project" value="InterPro"/>
</dbReference>
<name>A0A1V2R3J0_9GAMM</name>
<evidence type="ECO:0000256" key="1">
    <source>
        <dbReference type="ARBA" id="ARBA00007847"/>
    </source>
</evidence>
<evidence type="ECO:0000313" key="3">
    <source>
        <dbReference type="EMBL" id="MFJ5427802.1"/>
    </source>
</evidence>
<evidence type="ECO:0000313" key="4">
    <source>
        <dbReference type="EMBL" id="ONK06005.1"/>
    </source>
</evidence>
<sequence length="233" mass="25609">MKKLGLIGGIGPESTLLYYRKLVYEAQRRVGTAFFPNLTIESLNVFDVLALCRNKNYAALVDYLMAGINNLTAAGADIVALTGNTPHIVFDELQKQATVPLVSIIESTRDDAVRLGVKKVGLLGTRFTMEEDFFKKPFRERGITVIVPDATTIAQIDDKITTELEHGIIKPTTLTDFVNIVQRMKQESGVDAVILGCTELPLLFSGVTLPVATLDTMQSHIDTLLAIILTEDR</sequence>
<comment type="caution">
    <text evidence="4">The sequence shown here is derived from an EMBL/GenBank/DDBJ whole genome shotgun (WGS) entry which is preliminary data.</text>
</comment>
<dbReference type="NCBIfam" id="TIGR00035">
    <property type="entry name" value="asp_race"/>
    <property type="match status" value="1"/>
</dbReference>
<reference evidence="4" key="1">
    <citation type="submission" date="2016-11" db="EMBL/GenBank/DDBJ databases">
        <authorList>
            <person name="Jaros S."/>
            <person name="Januszkiewicz K."/>
            <person name="Wedrychowicz H."/>
        </authorList>
    </citation>
    <scope>NUCLEOTIDE SEQUENCE [LARGE SCALE GENOMIC DNA]</scope>
    <source>
        <strain evidence="4">ICMP 9972</strain>
    </source>
</reference>
<dbReference type="Gene3D" id="3.40.50.1860">
    <property type="match status" value="2"/>
</dbReference>
<gene>
    <name evidence="3" type="ORF">ACIPUP_01360</name>
    <name evidence="4" type="ORF">BSK71_11555</name>
</gene>
<dbReference type="PANTHER" id="PTHR21198:SF7">
    <property type="entry name" value="ASPARTATE-GLUTAMATE RACEMASE FAMILY"/>
    <property type="match status" value="1"/>
</dbReference>
<keyword evidence="6" id="KW-1185">Reference proteome</keyword>
<evidence type="ECO:0000313" key="5">
    <source>
        <dbReference type="Proteomes" id="UP000189286"/>
    </source>
</evidence>
<reference evidence="5" key="2">
    <citation type="submission" date="2016-11" db="EMBL/GenBank/DDBJ databases">
        <authorList>
            <person name="Panda P."/>
            <person name="Visnovsky S."/>
            <person name="Pitman A."/>
        </authorList>
    </citation>
    <scope>NUCLEOTIDE SEQUENCE [LARGE SCALE GENOMIC DNA]</scope>
    <source>
        <strain evidence="5">ICMP 9972</strain>
    </source>
</reference>
<accession>A0A1V2R3J0</accession>
<dbReference type="InterPro" id="IPR033134">
    <property type="entry name" value="Asp/Glu_racemase_AS_2"/>
</dbReference>
<dbReference type="Proteomes" id="UP000189286">
    <property type="component" value="Unassembled WGS sequence"/>
</dbReference>
<dbReference type="InterPro" id="IPR004380">
    <property type="entry name" value="Asp_race"/>
</dbReference>
<dbReference type="SUPFAM" id="SSF53681">
    <property type="entry name" value="Aspartate/glutamate racemase"/>
    <property type="match status" value="2"/>
</dbReference>
<dbReference type="PANTHER" id="PTHR21198">
    <property type="entry name" value="GLUTAMATE RACEMASE"/>
    <property type="match status" value="1"/>
</dbReference>
<reference evidence="3 6" key="3">
    <citation type="submission" date="2024-10" db="EMBL/GenBank/DDBJ databases">
        <authorList>
            <person name="Lu C.-H."/>
        </authorList>
    </citation>
    <scope>NUCLEOTIDE SEQUENCE [LARGE SCALE GENOMIC DNA]</scope>
    <source>
        <strain evidence="3 6">22ZTDG03-2</strain>
    </source>
</reference>
<dbReference type="InterPro" id="IPR015942">
    <property type="entry name" value="Asp/Glu/hydantoin_racemase"/>
</dbReference>
<dbReference type="OrthoDB" id="9803739at2"/>
<dbReference type="EMBL" id="JBIXLL010000001">
    <property type="protein sequence ID" value="MFJ5427802.1"/>
    <property type="molecule type" value="Genomic_DNA"/>
</dbReference>
<comment type="similarity">
    <text evidence="1">Belongs to the aspartate/glutamate racemases family.</text>
</comment>
<dbReference type="InterPro" id="IPR001920">
    <property type="entry name" value="Asp/Glu_race"/>
</dbReference>
<evidence type="ECO:0000313" key="6">
    <source>
        <dbReference type="Proteomes" id="UP001617689"/>
    </source>
</evidence>
<dbReference type="RefSeq" id="WP_039359344.1">
    <property type="nucleotide sequence ID" value="NZ_JBIXLL010000001.1"/>
</dbReference>
<dbReference type="PROSITE" id="PS00924">
    <property type="entry name" value="ASP_GLU_RACEMASE_2"/>
    <property type="match status" value="1"/>
</dbReference>
<keyword evidence="2" id="KW-0413">Isomerase</keyword>
<dbReference type="Pfam" id="PF01177">
    <property type="entry name" value="Asp_Glu_race"/>
    <property type="match status" value="1"/>
</dbReference>
<dbReference type="Proteomes" id="UP001617689">
    <property type="component" value="Unassembled WGS sequence"/>
</dbReference>
<proteinExistence type="inferred from homology"/>
<evidence type="ECO:0000256" key="2">
    <source>
        <dbReference type="ARBA" id="ARBA00023235"/>
    </source>
</evidence>
<dbReference type="EMBL" id="MPUJ01000006">
    <property type="protein sequence ID" value="ONK06005.1"/>
    <property type="molecule type" value="Genomic_DNA"/>
</dbReference>
<organism evidence="4 5">
    <name type="scientific">Pectobacterium actinidiae</name>
    <dbReference type="NCBI Taxonomy" id="1507808"/>
    <lineage>
        <taxon>Bacteria</taxon>
        <taxon>Pseudomonadati</taxon>
        <taxon>Pseudomonadota</taxon>
        <taxon>Gammaproteobacteria</taxon>
        <taxon>Enterobacterales</taxon>
        <taxon>Pectobacteriaceae</taxon>
        <taxon>Pectobacterium</taxon>
    </lineage>
</organism>